<dbReference type="EMBL" id="CADEPI010000976">
    <property type="protein sequence ID" value="CAB3388887.1"/>
    <property type="molecule type" value="Genomic_DNA"/>
</dbReference>
<evidence type="ECO:0000313" key="7">
    <source>
        <dbReference type="Proteomes" id="UP000494165"/>
    </source>
</evidence>
<evidence type="ECO:0000256" key="3">
    <source>
        <dbReference type="SAM" id="MobiDB-lite"/>
    </source>
</evidence>
<evidence type="ECO:0000256" key="1">
    <source>
        <dbReference type="ARBA" id="ARBA00010134"/>
    </source>
</evidence>
<dbReference type="InterPro" id="IPR027417">
    <property type="entry name" value="P-loop_NTPase"/>
</dbReference>
<proteinExistence type="inferred from homology"/>
<dbReference type="InterPro" id="IPR015917">
    <property type="entry name" value="Pept_C14A"/>
</dbReference>
<dbReference type="PROSITE" id="PS50208">
    <property type="entry name" value="CASPASE_P20"/>
    <property type="match status" value="1"/>
</dbReference>
<dbReference type="GO" id="GO:0004197">
    <property type="term" value="F:cysteine-type endopeptidase activity"/>
    <property type="evidence" value="ECO:0007669"/>
    <property type="project" value="InterPro"/>
</dbReference>
<dbReference type="InterPro" id="IPR001309">
    <property type="entry name" value="Pept_C14_p20"/>
</dbReference>
<dbReference type="PANTHER" id="PTHR22576:SF41">
    <property type="entry name" value="CASPASE 14, APOPTOSIS-RELATED CYSTEINE PEPTIDASE"/>
    <property type="match status" value="1"/>
</dbReference>
<protein>
    <recommendedName>
        <fullName evidence="8">Caspase family p20 domain-containing protein</fullName>
    </recommendedName>
</protein>
<gene>
    <name evidence="6" type="ORF">CLODIP_2_CD01382</name>
</gene>
<dbReference type="GO" id="GO:0006508">
    <property type="term" value="P:proteolysis"/>
    <property type="evidence" value="ECO:0007669"/>
    <property type="project" value="InterPro"/>
</dbReference>
<feature type="domain" description="Caspase family p20" evidence="5">
    <location>
        <begin position="1"/>
        <end position="131"/>
    </location>
</feature>
<keyword evidence="7" id="KW-1185">Reference proteome</keyword>
<evidence type="ECO:0000259" key="4">
    <source>
        <dbReference type="PROSITE" id="PS50207"/>
    </source>
</evidence>
<comment type="similarity">
    <text evidence="1 2">Belongs to the peptidase C14A family.</text>
</comment>
<dbReference type="Gene3D" id="3.40.50.1460">
    <property type="match status" value="1"/>
</dbReference>
<comment type="caution">
    <text evidence="6">The sequence shown here is derived from an EMBL/GenBank/DDBJ whole genome shotgun (WGS) entry which is preliminary data.</text>
</comment>
<dbReference type="PANTHER" id="PTHR22576">
    <property type="entry name" value="MUCOSA ASSOCIATED LYMPHOID TISSUE LYMPHOMA TRANSLOCATION PROTEIN 1/PARACASPASE"/>
    <property type="match status" value="1"/>
</dbReference>
<evidence type="ECO:0000313" key="6">
    <source>
        <dbReference type="EMBL" id="CAB3388887.1"/>
    </source>
</evidence>
<dbReference type="InterPro" id="IPR029030">
    <property type="entry name" value="Caspase-like_dom_sf"/>
</dbReference>
<evidence type="ECO:0000259" key="5">
    <source>
        <dbReference type="PROSITE" id="PS50208"/>
    </source>
</evidence>
<accession>A0A8S1E951</accession>
<dbReference type="Proteomes" id="UP000494165">
    <property type="component" value="Unassembled WGS sequence"/>
</dbReference>
<evidence type="ECO:0008006" key="8">
    <source>
        <dbReference type="Google" id="ProtNLM"/>
    </source>
</evidence>
<evidence type="ECO:0000256" key="2">
    <source>
        <dbReference type="RuleBase" id="RU003971"/>
    </source>
</evidence>
<dbReference type="AlphaFoldDB" id="A0A8S1E951"/>
<feature type="region of interest" description="Disordered" evidence="3">
    <location>
        <begin position="531"/>
        <end position="558"/>
    </location>
</feature>
<feature type="compositionally biased region" description="Basic and acidic residues" evidence="3">
    <location>
        <begin position="545"/>
        <end position="558"/>
    </location>
</feature>
<dbReference type="SUPFAM" id="SSF52129">
    <property type="entry name" value="Caspase-like"/>
    <property type="match status" value="1"/>
</dbReference>
<dbReference type="OrthoDB" id="6044770at2759"/>
<dbReference type="InterPro" id="IPR002138">
    <property type="entry name" value="Pept_C14_p10"/>
</dbReference>
<dbReference type="SUPFAM" id="SSF52540">
    <property type="entry name" value="P-loop containing nucleoside triphosphate hydrolases"/>
    <property type="match status" value="1"/>
</dbReference>
<sequence>PCVLIIHYEFANYQSNQDRSDDDKIDVQKIYSTLESVSRIHEISASRENLLNYIGDKNQIRETFKLQDEEAPDLFIVFIMTHGEDSGSLLACTEKGEEIFTVSEVCEQLKTNPILGNALKLLFVSACRGDIMEEVINSRVRKISITLPSSATWSSELDARNPKNQNAVRVTTAPDSDNFVIMYSCVEGTYSLRQEGTFLVGSFCECFKNLERDVGLDEFLTRIMWYQHEGKNLKKGCGSTPEVKILKHRNLTFSKQCNENQVDFSYRWISSANVPLLTRKAHFYISTSRGEEKLKKALHKYFEFKIKQHENFEQLKSAVSDDSNIVDGCVLVCVVAEQSRDSSSGDICVEIDGKNLPAKKILNTLIYPSTRNWIGKPKICIFLNTPPATSIAIDGVPTTKQQYEIGGTIHSGFLTIFLPQKDAVDLFLETLKDFTKQESEEQSATIRQFFFKLLQKATPANDIPPMIISTLHTTLEMEFPSLIATESFKMTMPGQCWDVPLKILFQIICSGFQRIQREVQISNETATDLSYDGKSSVSTGAKPISHVEKPEKDTSKEETEQVEHIVYVVSADAGSGKSNLVERLASRAKRYRSVTRIDLMINTKFLKNFDWEKGYQAFVQEYREHIGQPRPFESDEVVILDAIDALHGDLFENVLKMVRHLAEDKVDLWIFTRPERVDTLKTSLAGVCIVSVIEINDLTKEDKIKILQRGGLKEVRLIENLLNKIEEAHAEDLTSKIGTLKELATFPTIFSDTKQVNVYELSAHIVESAIGSYLKMRKKDSAMWASHELRDKIKKNLTDLATAYFTGNSKEPSIKGNAFLQHLVTYPVVHVSGTLAAYLYISKGEIASADQIEQLDIGSEKKIILKRMFEDEIKNAIYQEME</sequence>
<dbReference type="SMART" id="SM00115">
    <property type="entry name" value="CASc"/>
    <property type="match status" value="1"/>
</dbReference>
<name>A0A8S1E951_9INSE</name>
<feature type="domain" description="Caspase family p10" evidence="4">
    <location>
        <begin position="169"/>
        <end position="223"/>
    </location>
</feature>
<dbReference type="InterPro" id="IPR052039">
    <property type="entry name" value="Caspase-related_regulators"/>
</dbReference>
<dbReference type="InterPro" id="IPR011600">
    <property type="entry name" value="Pept_C14_caspase"/>
</dbReference>
<dbReference type="Pfam" id="PF00656">
    <property type="entry name" value="Peptidase_C14"/>
    <property type="match status" value="1"/>
</dbReference>
<feature type="non-terminal residue" evidence="6">
    <location>
        <position position="1"/>
    </location>
</feature>
<organism evidence="6 7">
    <name type="scientific">Cloeon dipterum</name>
    <dbReference type="NCBI Taxonomy" id="197152"/>
    <lineage>
        <taxon>Eukaryota</taxon>
        <taxon>Metazoa</taxon>
        <taxon>Ecdysozoa</taxon>
        <taxon>Arthropoda</taxon>
        <taxon>Hexapoda</taxon>
        <taxon>Insecta</taxon>
        <taxon>Pterygota</taxon>
        <taxon>Palaeoptera</taxon>
        <taxon>Ephemeroptera</taxon>
        <taxon>Pisciforma</taxon>
        <taxon>Baetidae</taxon>
        <taxon>Cloeon</taxon>
    </lineage>
</organism>
<dbReference type="PROSITE" id="PS50207">
    <property type="entry name" value="CASPASE_P10"/>
    <property type="match status" value="1"/>
</dbReference>
<reference evidence="6 7" key="1">
    <citation type="submission" date="2020-04" db="EMBL/GenBank/DDBJ databases">
        <authorList>
            <person name="Alioto T."/>
            <person name="Alioto T."/>
            <person name="Gomez Garrido J."/>
        </authorList>
    </citation>
    <scope>NUCLEOTIDE SEQUENCE [LARGE SCALE GENOMIC DNA]</scope>
</reference>